<sequence length="101" mass="11131">MNKVMVVLSVVGLAACSGPQPTQYTHSLYQCGDRELSVTEDSQADTVQFELGGVWYKLLRVESKEGRKYAFGLTSFWQHGDQTIVANNNTTLLTCHSGKST</sequence>
<protein>
    <recommendedName>
        <fullName evidence="5">C-type lysozyme inhibitor domain-containing protein</fullName>
    </recommendedName>
</protein>
<gene>
    <name evidence="6" type="ORF">FE240_13215</name>
</gene>
<organism evidence="6 7">
    <name type="scientific">Aeromonas simiae</name>
    <dbReference type="NCBI Taxonomy" id="218936"/>
    <lineage>
        <taxon>Bacteria</taxon>
        <taxon>Pseudomonadati</taxon>
        <taxon>Pseudomonadota</taxon>
        <taxon>Gammaproteobacteria</taxon>
        <taxon>Aeromonadales</taxon>
        <taxon>Aeromonadaceae</taxon>
        <taxon>Aeromonas</taxon>
    </lineage>
</organism>
<proteinExistence type="predicted"/>
<keyword evidence="1" id="KW-0732">Signal</keyword>
<dbReference type="InterPro" id="IPR036328">
    <property type="entry name" value="MliC_sf"/>
</dbReference>
<keyword evidence="2" id="KW-0472">Membrane</keyword>
<name>A0A5J6X1R1_9GAMM</name>
<dbReference type="AlphaFoldDB" id="A0A5J6X1R1"/>
<accession>A0A5J6X1R1</accession>
<dbReference type="KEGG" id="asim:FE240_13215"/>
<feature type="domain" description="C-type lysozyme inhibitor" evidence="5">
    <location>
        <begin position="29"/>
        <end position="89"/>
    </location>
</feature>
<dbReference type="Gene3D" id="2.40.128.200">
    <property type="match status" value="1"/>
</dbReference>
<dbReference type="EMBL" id="CP040449">
    <property type="protein sequence ID" value="QFI56730.1"/>
    <property type="molecule type" value="Genomic_DNA"/>
</dbReference>
<dbReference type="SUPFAM" id="SSF141488">
    <property type="entry name" value="YdhA-like"/>
    <property type="match status" value="1"/>
</dbReference>
<evidence type="ECO:0000256" key="2">
    <source>
        <dbReference type="ARBA" id="ARBA00023136"/>
    </source>
</evidence>
<evidence type="ECO:0000256" key="4">
    <source>
        <dbReference type="ARBA" id="ARBA00023288"/>
    </source>
</evidence>
<evidence type="ECO:0000256" key="3">
    <source>
        <dbReference type="ARBA" id="ARBA00023139"/>
    </source>
</evidence>
<keyword evidence="3" id="KW-0564">Palmitate</keyword>
<dbReference type="PROSITE" id="PS51257">
    <property type="entry name" value="PROKAR_LIPOPROTEIN"/>
    <property type="match status" value="1"/>
</dbReference>
<keyword evidence="7" id="KW-1185">Reference proteome</keyword>
<keyword evidence="4" id="KW-0449">Lipoprotein</keyword>
<dbReference type="InterPro" id="IPR018660">
    <property type="entry name" value="MliC"/>
</dbReference>
<dbReference type="Pfam" id="PF09864">
    <property type="entry name" value="MliC"/>
    <property type="match status" value="1"/>
</dbReference>
<reference evidence="6 7" key="1">
    <citation type="submission" date="2019-05" db="EMBL/GenBank/DDBJ databases">
        <title>OXA-830, a novel chromosomally encoded expanded-spectrum class D beta-lactamase in Aeromonas simiae.</title>
        <authorList>
            <person name="Zhou W."/>
            <person name="Chen Q."/>
        </authorList>
    </citation>
    <scope>NUCLEOTIDE SEQUENCE [LARGE SCALE GENOMIC DNA]</scope>
    <source>
        <strain evidence="6 7">A6</strain>
    </source>
</reference>
<evidence type="ECO:0000313" key="7">
    <source>
        <dbReference type="Proteomes" id="UP000594034"/>
    </source>
</evidence>
<evidence type="ECO:0000313" key="6">
    <source>
        <dbReference type="EMBL" id="QFI56730.1"/>
    </source>
</evidence>
<evidence type="ECO:0000259" key="5">
    <source>
        <dbReference type="Pfam" id="PF09864"/>
    </source>
</evidence>
<dbReference type="Proteomes" id="UP000594034">
    <property type="component" value="Chromosome"/>
</dbReference>
<evidence type="ECO:0000256" key="1">
    <source>
        <dbReference type="ARBA" id="ARBA00022729"/>
    </source>
</evidence>